<keyword evidence="7" id="KW-1185">Reference proteome</keyword>
<dbReference type="GO" id="GO:0016787">
    <property type="term" value="F:hydrolase activity"/>
    <property type="evidence" value="ECO:0007669"/>
    <property type="project" value="UniProtKB-KW"/>
</dbReference>
<dbReference type="Pfam" id="PF00753">
    <property type="entry name" value="Lactamase_B"/>
    <property type="match status" value="1"/>
</dbReference>
<proteinExistence type="inferred from homology"/>
<dbReference type="CDD" id="cd16281">
    <property type="entry name" value="metallo-hydrolase-like_MBL-fold"/>
    <property type="match status" value="1"/>
</dbReference>
<accession>A0A4V1AGV7</accession>
<keyword evidence="3 6" id="KW-0378">Hydrolase</keyword>
<dbReference type="SUPFAM" id="SSF56281">
    <property type="entry name" value="Metallo-hydrolase/oxidoreductase"/>
    <property type="match status" value="1"/>
</dbReference>
<dbReference type="PANTHER" id="PTHR42978">
    <property type="entry name" value="QUORUM-QUENCHING LACTONASE YTNP-RELATED-RELATED"/>
    <property type="match status" value="1"/>
</dbReference>
<dbReference type="InterPro" id="IPR036866">
    <property type="entry name" value="RibonucZ/Hydroxyglut_hydro"/>
</dbReference>
<evidence type="ECO:0000256" key="2">
    <source>
        <dbReference type="ARBA" id="ARBA00022723"/>
    </source>
</evidence>
<evidence type="ECO:0000313" key="7">
    <source>
        <dbReference type="Proteomes" id="UP000291124"/>
    </source>
</evidence>
<sequence length="286" mass="33026">MKLYPIETGNFKLDGGAMFGVVPKTIWNKTNPADANNLIDLAARCLLIEDGNRLILIDNGMGNKQSDKFFGYYYLWGSHSLDNSLSKYGFHRDDITDVFLTHLHFDHCGGSVNWNKDKTGYEVAFKNAKYWTNENHWEWATKPNLREKASFLSENILPIQESGQLHFLKLPETDFGFSTELNFDIFFADGHTEKQMIPQIKYRDKTICFMADLVPTVGHLPLPYVMGYDTRPLLTMPEKSKFLNIAAENNYYLFLEHDAHNEIITVEKTERGVRLKEVFSCDKIFI</sequence>
<dbReference type="OrthoDB" id="9802897at2"/>
<dbReference type="InterPro" id="IPR001279">
    <property type="entry name" value="Metallo-B-lactamas"/>
</dbReference>
<dbReference type="InterPro" id="IPR051013">
    <property type="entry name" value="MBL_superfamily_lactonases"/>
</dbReference>
<protein>
    <submittedName>
        <fullName evidence="6">MBL fold metallo-hydrolase</fullName>
    </submittedName>
</protein>
<dbReference type="PANTHER" id="PTHR42978:SF6">
    <property type="entry name" value="QUORUM-QUENCHING LACTONASE YTNP-RELATED"/>
    <property type="match status" value="1"/>
</dbReference>
<dbReference type="AlphaFoldDB" id="A0A4V1AGV7"/>
<dbReference type="Proteomes" id="UP000291124">
    <property type="component" value="Chromosome"/>
</dbReference>
<dbReference type="GO" id="GO:0046872">
    <property type="term" value="F:metal ion binding"/>
    <property type="evidence" value="ECO:0007669"/>
    <property type="project" value="UniProtKB-KW"/>
</dbReference>
<name>A0A4V1AGV7_9FLAO</name>
<keyword evidence="4" id="KW-0862">Zinc</keyword>
<evidence type="ECO:0000256" key="1">
    <source>
        <dbReference type="ARBA" id="ARBA00007749"/>
    </source>
</evidence>
<evidence type="ECO:0000259" key="5">
    <source>
        <dbReference type="SMART" id="SM00849"/>
    </source>
</evidence>
<dbReference type="SMART" id="SM00849">
    <property type="entry name" value="Lactamase_B"/>
    <property type="match status" value="1"/>
</dbReference>
<dbReference type="EMBL" id="CP037933">
    <property type="protein sequence ID" value="QBN19382.1"/>
    <property type="molecule type" value="Genomic_DNA"/>
</dbReference>
<feature type="domain" description="Metallo-beta-lactamase" evidence="5">
    <location>
        <begin position="42"/>
        <end position="257"/>
    </location>
</feature>
<comment type="similarity">
    <text evidence="1">Belongs to the metallo-beta-lactamase superfamily.</text>
</comment>
<dbReference type="RefSeq" id="WP_133276900.1">
    <property type="nucleotide sequence ID" value="NZ_CP037933.1"/>
</dbReference>
<dbReference type="KEGG" id="fnk:E1750_11435"/>
<evidence type="ECO:0000256" key="3">
    <source>
        <dbReference type="ARBA" id="ARBA00022801"/>
    </source>
</evidence>
<organism evidence="6 7">
    <name type="scientific">Flavobacterium nackdongense</name>
    <dbReference type="NCBI Taxonomy" id="2547394"/>
    <lineage>
        <taxon>Bacteria</taxon>
        <taxon>Pseudomonadati</taxon>
        <taxon>Bacteroidota</taxon>
        <taxon>Flavobacteriia</taxon>
        <taxon>Flavobacteriales</taxon>
        <taxon>Flavobacteriaceae</taxon>
        <taxon>Flavobacterium</taxon>
    </lineage>
</organism>
<evidence type="ECO:0000313" key="6">
    <source>
        <dbReference type="EMBL" id="QBN19382.1"/>
    </source>
</evidence>
<reference evidence="7" key="1">
    <citation type="submission" date="2019-03" db="EMBL/GenBank/DDBJ databases">
        <title>Flavobacterium sp.</title>
        <authorList>
            <person name="Kim H."/>
        </authorList>
    </citation>
    <scope>NUCLEOTIDE SEQUENCE [LARGE SCALE GENOMIC DNA]</scope>
    <source>
        <strain evidence="7">GS13</strain>
    </source>
</reference>
<dbReference type="Gene3D" id="3.60.15.10">
    <property type="entry name" value="Ribonuclease Z/Hydroxyacylglutathione hydrolase-like"/>
    <property type="match status" value="1"/>
</dbReference>
<keyword evidence="2" id="KW-0479">Metal-binding</keyword>
<gene>
    <name evidence="6" type="ORF">E1750_11435</name>
</gene>
<evidence type="ECO:0000256" key="4">
    <source>
        <dbReference type="ARBA" id="ARBA00022833"/>
    </source>
</evidence>